<dbReference type="STRING" id="304371.MCP_0353"/>
<evidence type="ECO:0000313" key="3">
    <source>
        <dbReference type="Proteomes" id="UP000001882"/>
    </source>
</evidence>
<dbReference type="AlphaFoldDB" id="D1YVF3"/>
<dbReference type="Pfam" id="PF00753">
    <property type="entry name" value="Lactamase_B"/>
    <property type="match status" value="1"/>
</dbReference>
<sequence>MKLVHVTGDTYYVPGLTNVGVYKDYVIDPGKNERVDWARPETSFGRKISAALITHGHNDHFWHASDMQARGTKIYAPRDERPMVENIDVHTNGFFLWTRPPDGMKPWYFRGTPCRLDGIVEGLDMPLKAIPLKGHTDWHTGYMTPDGVLMAGDSIVDKKVWDTTGIVYNTNIPRTRQTLQDIIDIDADFVVPAHAKAVTKDEAVEQAEGNLQGLDRLEHIILDALDTRGVSTEDIVCRVSHALSLRDVFNDYLVCETVVRAFLFALEEDGAVDYELKGHRVLWRVRA</sequence>
<reference evidence="2 3" key="2">
    <citation type="journal article" date="2008" name="Int. J. Syst. Evol. Microbiol.">
        <title>Methanocella paludicola gen. nov., sp. nov., a methane-producing archaeon, the first isolate of the lineage 'Rice Cluster I', and proposal of the new archaeal order Methanocellales ord. nov.</title>
        <authorList>
            <person name="Sakai S."/>
            <person name="Imachi H."/>
            <person name="Hanada S."/>
            <person name="Ohashi A."/>
            <person name="Harada H."/>
            <person name="Kamagata Y."/>
        </authorList>
    </citation>
    <scope>NUCLEOTIDE SEQUENCE [LARGE SCALE GENOMIC DNA]</scope>
    <source>
        <strain evidence="3">DSM 17711 / JCM 13418 / NBRC 101707 / SANAE</strain>
    </source>
</reference>
<reference evidence="2 3" key="1">
    <citation type="journal article" date="2007" name="Appl. Environ. Microbiol.">
        <title>Isolation of key methanogens for global methane emission from rice paddy fields: a novel isolate affiliated with the clone cluster rice cluster I.</title>
        <authorList>
            <person name="Sakai S."/>
            <person name="Imachi H."/>
            <person name="Sekiguchi Y."/>
            <person name="Ohashi A."/>
            <person name="Harada H."/>
            <person name="Kamagata Y."/>
        </authorList>
    </citation>
    <scope>NUCLEOTIDE SEQUENCE [LARGE SCALE GENOMIC DNA]</scope>
    <source>
        <strain evidence="3">DSM 17711 / JCM 13418 / NBRC 101707 / SANAE</strain>
    </source>
</reference>
<dbReference type="PANTHER" id="PTHR42951">
    <property type="entry name" value="METALLO-BETA-LACTAMASE DOMAIN-CONTAINING"/>
    <property type="match status" value="1"/>
</dbReference>
<evidence type="ECO:0000259" key="1">
    <source>
        <dbReference type="SMART" id="SM00849"/>
    </source>
</evidence>
<protein>
    <recommendedName>
        <fullName evidence="1">Metallo-beta-lactamase domain-containing protein</fullName>
    </recommendedName>
</protein>
<dbReference type="InterPro" id="IPR036866">
    <property type="entry name" value="RibonucZ/Hydroxyglut_hydro"/>
</dbReference>
<dbReference type="InParanoid" id="D1YVF3"/>
<dbReference type="PANTHER" id="PTHR42951:SF14">
    <property type="entry name" value="METALLO-BETA-LACTAMASE SUPERFAMILY PROTEIN"/>
    <property type="match status" value="1"/>
</dbReference>
<dbReference type="eggNOG" id="arCOG00498">
    <property type="taxonomic scope" value="Archaea"/>
</dbReference>
<dbReference type="InterPro" id="IPR001279">
    <property type="entry name" value="Metallo-B-lactamas"/>
</dbReference>
<dbReference type="OrthoDB" id="197151at2157"/>
<dbReference type="EMBL" id="AP011532">
    <property type="protein sequence ID" value="BAI60425.1"/>
    <property type="molecule type" value="Genomic_DNA"/>
</dbReference>
<dbReference type="Proteomes" id="UP000001882">
    <property type="component" value="Chromosome"/>
</dbReference>
<accession>D1YVF3</accession>
<keyword evidence="3" id="KW-1185">Reference proteome</keyword>
<reference evidence="3" key="3">
    <citation type="journal article" date="2011" name="PLoS ONE">
        <title>Genome sequence of a mesophilic hydrogenotrophic methanogen Methanocella paludicola, the first cultivated representative of the order Methanocellales.</title>
        <authorList>
            <person name="Sakai S."/>
            <person name="Takaki Y."/>
            <person name="Shimamura S."/>
            <person name="Sekine M."/>
            <person name="Tajima T."/>
            <person name="Kosugi H."/>
            <person name="Ichikawa N."/>
            <person name="Tasumi E."/>
            <person name="Hiraki A.T."/>
            <person name="Shimizu A."/>
            <person name="Kato Y."/>
            <person name="Nishiko R."/>
            <person name="Mori K."/>
            <person name="Fujita N."/>
            <person name="Imachi H."/>
            <person name="Takai K."/>
        </authorList>
    </citation>
    <scope>NUCLEOTIDE SEQUENCE [LARGE SCALE GENOMIC DNA]</scope>
    <source>
        <strain evidence="3">DSM 17711 / JCM 13418 / NBRC 101707 / SANAE</strain>
    </source>
</reference>
<gene>
    <name evidence="2" type="ordered locus">MCP_0353</name>
</gene>
<dbReference type="Gene3D" id="3.60.15.10">
    <property type="entry name" value="Ribonuclease Z/Hydroxyacylglutathione hydrolase-like"/>
    <property type="match status" value="1"/>
</dbReference>
<dbReference type="KEGG" id="mpd:MCP_0353"/>
<dbReference type="RefSeq" id="WP_012899105.1">
    <property type="nucleotide sequence ID" value="NC_013665.1"/>
</dbReference>
<dbReference type="GeneID" id="8683140"/>
<organism evidence="2 3">
    <name type="scientific">Methanocella paludicola (strain DSM 17711 / JCM 13418 / NBRC 101707 / SANAE)</name>
    <dbReference type="NCBI Taxonomy" id="304371"/>
    <lineage>
        <taxon>Archaea</taxon>
        <taxon>Methanobacteriati</taxon>
        <taxon>Methanobacteriota</taxon>
        <taxon>Stenosarchaea group</taxon>
        <taxon>Methanomicrobia</taxon>
        <taxon>Methanocellales</taxon>
        <taxon>Methanocellaceae</taxon>
        <taxon>Methanocella</taxon>
    </lineage>
</organism>
<dbReference type="CDD" id="cd07743">
    <property type="entry name" value="metallo-hydrolase-like_MBL-fold"/>
    <property type="match status" value="1"/>
</dbReference>
<dbReference type="SMART" id="SM00849">
    <property type="entry name" value="Lactamase_B"/>
    <property type="match status" value="1"/>
</dbReference>
<dbReference type="InterPro" id="IPR050855">
    <property type="entry name" value="NDM-1-like"/>
</dbReference>
<proteinExistence type="predicted"/>
<evidence type="ECO:0000313" key="2">
    <source>
        <dbReference type="EMBL" id="BAI60425.1"/>
    </source>
</evidence>
<name>D1YVF3_METPS</name>
<dbReference type="SUPFAM" id="SSF56281">
    <property type="entry name" value="Metallo-hydrolase/oxidoreductase"/>
    <property type="match status" value="1"/>
</dbReference>
<feature type="domain" description="Metallo-beta-lactamase" evidence="1">
    <location>
        <begin position="16"/>
        <end position="194"/>
    </location>
</feature>